<name>A0A939TN08_9MICO</name>
<reference evidence="1" key="1">
    <citation type="submission" date="2021-03" db="EMBL/GenBank/DDBJ databases">
        <title>Microbacterium sp. nov., a novel actinobacterium isolated from cow dung.</title>
        <authorList>
            <person name="Zhang L."/>
        </authorList>
    </citation>
    <scope>NUCLEOTIDE SEQUENCE</scope>
    <source>
        <strain evidence="1">NEAU-LLB</strain>
    </source>
</reference>
<comment type="caution">
    <text evidence="1">The sequence shown here is derived from an EMBL/GenBank/DDBJ whole genome shotgun (WGS) entry which is preliminary data.</text>
</comment>
<organism evidence="1 2">
    <name type="scientific">Microbacterium stercoris</name>
    <dbReference type="NCBI Taxonomy" id="2820289"/>
    <lineage>
        <taxon>Bacteria</taxon>
        <taxon>Bacillati</taxon>
        <taxon>Actinomycetota</taxon>
        <taxon>Actinomycetes</taxon>
        <taxon>Micrococcales</taxon>
        <taxon>Microbacteriaceae</taxon>
        <taxon>Microbacterium</taxon>
    </lineage>
</organism>
<evidence type="ECO:0000313" key="2">
    <source>
        <dbReference type="Proteomes" id="UP000680132"/>
    </source>
</evidence>
<dbReference type="EMBL" id="JAGFOA010000003">
    <property type="protein sequence ID" value="MBO3663733.1"/>
    <property type="molecule type" value="Genomic_DNA"/>
</dbReference>
<evidence type="ECO:0000313" key="1">
    <source>
        <dbReference type="EMBL" id="MBO3663733.1"/>
    </source>
</evidence>
<accession>A0A939TN08</accession>
<gene>
    <name evidence="1" type="ORF">J5V96_09415</name>
</gene>
<sequence length="139" mass="14938">MRVTPPDLELWLTGYVRALAAGEGLVVDVSNKEPPTLSLPLKRPLIVIRDDSGPRLSHVTFDRSIGASVLAGSKQDDKPANDLARWLAAVLFDLDLPLADNSPIAAVDPSGCNGPYAVDEELDVARRYLTAQYVAAGSW</sequence>
<protein>
    <submittedName>
        <fullName evidence="1">Uncharacterized protein</fullName>
    </submittedName>
</protein>
<dbReference type="Proteomes" id="UP000680132">
    <property type="component" value="Unassembled WGS sequence"/>
</dbReference>
<dbReference type="AlphaFoldDB" id="A0A939TN08"/>
<keyword evidence="2" id="KW-1185">Reference proteome</keyword>
<proteinExistence type="predicted"/>
<dbReference type="RefSeq" id="WP_208503116.1">
    <property type="nucleotide sequence ID" value="NZ_JAGFOA010000003.1"/>
</dbReference>